<dbReference type="AlphaFoldDB" id="A0A1I4QX63"/>
<evidence type="ECO:0000313" key="4">
    <source>
        <dbReference type="Proteomes" id="UP000199611"/>
    </source>
</evidence>
<protein>
    <recommendedName>
        <fullName evidence="5">DUF3450 domain-containing protein</fullName>
    </recommendedName>
</protein>
<name>A0A1I4QX63_9BACT</name>
<dbReference type="EMBL" id="FOUU01000001">
    <property type="protein sequence ID" value="SFM44601.1"/>
    <property type="molecule type" value="Genomic_DNA"/>
</dbReference>
<evidence type="ECO:0000313" key="3">
    <source>
        <dbReference type="EMBL" id="SFM44601.1"/>
    </source>
</evidence>
<dbReference type="InterPro" id="IPR016866">
    <property type="entry name" value="UCP028069"/>
</dbReference>
<evidence type="ECO:0008006" key="5">
    <source>
        <dbReference type="Google" id="ProtNLM"/>
    </source>
</evidence>
<dbReference type="RefSeq" id="WP_177193474.1">
    <property type="nucleotide sequence ID" value="NZ_FOUU01000001.1"/>
</dbReference>
<proteinExistence type="predicted"/>
<evidence type="ECO:0000256" key="2">
    <source>
        <dbReference type="SAM" id="SignalP"/>
    </source>
</evidence>
<evidence type="ECO:0000256" key="1">
    <source>
        <dbReference type="SAM" id="Coils"/>
    </source>
</evidence>
<keyword evidence="4" id="KW-1185">Reference proteome</keyword>
<dbReference type="Proteomes" id="UP000199611">
    <property type="component" value="Unassembled WGS sequence"/>
</dbReference>
<gene>
    <name evidence="3" type="ORF">SAMN05660836_00272</name>
</gene>
<dbReference type="STRING" id="39841.SAMN05660836_00272"/>
<dbReference type="Pfam" id="PF11932">
    <property type="entry name" value="DUF3450"/>
    <property type="match status" value="1"/>
</dbReference>
<sequence>MWLKCNAFFVITILTAGNVGASTGTPSGLYAALTKAISDEKDAARAWEEWEKERAALEQKIVKLKMEIAYLQHEKEKYENYRDTARTRSEKLEQQRESAQELISNLERFLYDATDRLDEAIRNDLPFHREQRLKRLTDLKATLADYSISLSEKTRKVLETLLAEALYGRSVEVYDGMLKEGDKEQYVQFLRVGRLALFCGPPDRSFLNFYDPVSHTWKPVSGDLRDRVLEVFDRVQRGDSLEPSREDTWLVIPVAGERAER</sequence>
<keyword evidence="1" id="KW-0175">Coiled coil</keyword>
<feature type="coiled-coil region" evidence="1">
    <location>
        <begin position="40"/>
        <end position="109"/>
    </location>
</feature>
<keyword evidence="2" id="KW-0732">Signal</keyword>
<feature type="signal peptide" evidence="2">
    <location>
        <begin position="1"/>
        <end position="21"/>
    </location>
</feature>
<organism evidence="3 4">
    <name type="scientific">Thermodesulforhabdus norvegica</name>
    <dbReference type="NCBI Taxonomy" id="39841"/>
    <lineage>
        <taxon>Bacteria</taxon>
        <taxon>Pseudomonadati</taxon>
        <taxon>Thermodesulfobacteriota</taxon>
        <taxon>Syntrophobacteria</taxon>
        <taxon>Syntrophobacterales</taxon>
        <taxon>Thermodesulforhabdaceae</taxon>
        <taxon>Thermodesulforhabdus</taxon>
    </lineage>
</organism>
<feature type="chain" id="PRO_5011476209" description="DUF3450 domain-containing protein" evidence="2">
    <location>
        <begin position="22"/>
        <end position="261"/>
    </location>
</feature>
<reference evidence="3 4" key="1">
    <citation type="submission" date="2016-10" db="EMBL/GenBank/DDBJ databases">
        <authorList>
            <person name="de Groot N.N."/>
        </authorList>
    </citation>
    <scope>NUCLEOTIDE SEQUENCE [LARGE SCALE GENOMIC DNA]</scope>
    <source>
        <strain evidence="3 4">DSM 9990</strain>
    </source>
</reference>
<accession>A0A1I4QX63</accession>